<sequence>MNRKFWLLYLLIVASVCVFVAGFEFNLIAFSVVGLFGIFISGIVIGDHGGRLGYFGGDDA</sequence>
<keyword evidence="1" id="KW-0812">Transmembrane</keyword>
<reference evidence="3" key="2">
    <citation type="journal article" date="2020" name="Int. J. Antimicrob. Agents">
        <title>Identification and characterisation of fosfomycin resistance in Escherichia coli urinary tract infection isolates from Australia.</title>
        <authorList>
            <person name="Mowlaboccus S."/>
            <person name="Daley D."/>
            <person name="Pang S."/>
            <person name="Gottlieb T."/>
            <person name="Merlino J."/>
            <person name="Nimmo G.R."/>
            <person name="George N."/>
            <person name="Korman T.M."/>
            <person name="Streitberg R."/>
            <person name="Robson J."/>
            <person name="Peachey G."/>
            <person name="Collignon P."/>
            <person name="Bradbury S."/>
            <person name="Colombi E."/>
            <person name="Ramsay J.P."/>
            <person name="Rogers B.A."/>
            <person name="Coombs G.W."/>
        </authorList>
    </citation>
    <scope>NUCLEOTIDE SEQUENCE</scope>
    <source>
        <strain evidence="3">EC2</strain>
    </source>
</reference>
<feature type="transmembrane region" description="Helical" evidence="1">
    <location>
        <begin position="27"/>
        <end position="45"/>
    </location>
</feature>
<dbReference type="AlphaFoldDB" id="A0A0P7LW09"/>
<evidence type="ECO:0000313" key="2">
    <source>
        <dbReference type="EMBL" id="KPO12148.1"/>
    </source>
</evidence>
<feature type="transmembrane region" description="Helical" evidence="1">
    <location>
        <begin position="5"/>
        <end position="21"/>
    </location>
</feature>
<name>A0A0P7LW09_ECOLX</name>
<dbReference type="EMBL" id="LDYI01000088">
    <property type="protein sequence ID" value="KPO12148.1"/>
    <property type="molecule type" value="Genomic_DNA"/>
</dbReference>
<evidence type="ECO:0000313" key="3">
    <source>
        <dbReference type="EMBL" id="QLG56532.1"/>
    </source>
</evidence>
<evidence type="ECO:0000313" key="5">
    <source>
        <dbReference type="Proteomes" id="UP000509796"/>
    </source>
</evidence>
<evidence type="ECO:0000256" key="1">
    <source>
        <dbReference type="SAM" id="Phobius"/>
    </source>
</evidence>
<dbReference type="PATRIC" id="fig|562.7813.peg.4097"/>
<dbReference type="EMBL" id="CP058571">
    <property type="protein sequence ID" value="QLG56532.1"/>
    <property type="molecule type" value="Genomic_DNA"/>
</dbReference>
<proteinExistence type="predicted"/>
<organism evidence="2 4">
    <name type="scientific">Escherichia coli</name>
    <dbReference type="NCBI Taxonomy" id="562"/>
    <lineage>
        <taxon>Bacteria</taxon>
        <taxon>Pseudomonadati</taxon>
        <taxon>Pseudomonadota</taxon>
        <taxon>Gammaproteobacteria</taxon>
        <taxon>Enterobacterales</taxon>
        <taxon>Enterobacteriaceae</taxon>
        <taxon>Escherichia</taxon>
    </lineage>
</organism>
<gene>
    <name evidence="2" type="ORF">ACU57_12160</name>
    <name evidence="3" type="ORF">HX136_06370</name>
</gene>
<protein>
    <submittedName>
        <fullName evidence="2">Uncharacterized protein</fullName>
    </submittedName>
</protein>
<keyword evidence="1" id="KW-0472">Membrane</keyword>
<dbReference type="Proteomes" id="UP000509796">
    <property type="component" value="Chromosome"/>
</dbReference>
<reference evidence="2 4" key="1">
    <citation type="journal article" date="2015" name="Front. Microbiol.">
        <title>Genetic determinants of heat resistance in Escherichia coli.</title>
        <authorList>
            <person name="Mercer R.G."/>
            <person name="Zheng J."/>
            <person name="Garcia-Hernandez R."/>
            <person name="Ruan L."/>
            <person name="Ganzle M.G."/>
            <person name="McMullen L.M."/>
        </authorList>
    </citation>
    <scope>NUCLEOTIDE SEQUENCE [LARGE SCALE GENOMIC DNA]</scope>
    <source>
        <strain evidence="2 4">AW1.3</strain>
    </source>
</reference>
<keyword evidence="1" id="KW-1133">Transmembrane helix</keyword>
<accession>A0A0P7LW09</accession>
<reference evidence="5" key="3">
    <citation type="submission" date="2020-06" db="EMBL/GenBank/DDBJ databases">
        <title>Identification and Characterisation of Fosfomycin Resistance in Escherichia coli Urinary Tract Infection Isolates from Australia.</title>
        <authorList>
            <person name="Mowlaboccus S."/>
            <person name="Daley D."/>
            <person name="Pang S."/>
            <person name="Gottlieb T."/>
            <person name="Nimmo G.R."/>
            <person name="George N."/>
            <person name="Korman T.M."/>
            <person name="Strietberg R."/>
            <person name="Robson J."/>
            <person name="Peachey G."/>
            <person name="Collignon P."/>
            <person name="Bradbury S."/>
            <person name="Colombi E."/>
            <person name="Ramsay J.P."/>
            <person name="Rogers B.A."/>
            <person name="Coombs G.W."/>
        </authorList>
    </citation>
    <scope>NUCLEOTIDE SEQUENCE [LARGE SCALE GENOMIC DNA]</scope>
    <source>
        <strain evidence="5">EC2</strain>
    </source>
</reference>
<dbReference type="Proteomes" id="UP000050556">
    <property type="component" value="Unassembled WGS sequence"/>
</dbReference>
<dbReference type="RefSeq" id="WP_045325435.1">
    <property type="nucleotide sequence ID" value="NZ_CP058571.1"/>
</dbReference>
<reference evidence="3" key="4">
    <citation type="submission" date="2020-06" db="EMBL/GenBank/DDBJ databases">
        <authorList>
            <person name="Ramsay J.P."/>
            <person name="Colombi E."/>
            <person name="Mowlaboccus S."/>
        </authorList>
    </citation>
    <scope>NUCLEOTIDE SEQUENCE</scope>
    <source>
        <strain evidence="3">EC2</strain>
    </source>
</reference>
<evidence type="ECO:0000313" key="4">
    <source>
        <dbReference type="Proteomes" id="UP000050556"/>
    </source>
</evidence>